<proteinExistence type="predicted"/>
<reference evidence="2 3" key="1">
    <citation type="submission" date="2015-12" db="EMBL/GenBank/DDBJ databases">
        <title>Draft genome sequence of Moniliophthora roreri, the causal agent of frosty pod rot of cacao.</title>
        <authorList>
            <person name="Aime M.C."/>
            <person name="Diaz-Valderrama J.R."/>
            <person name="Kijpornyongpan T."/>
            <person name="Phillips-Mora W."/>
        </authorList>
    </citation>
    <scope>NUCLEOTIDE SEQUENCE [LARGE SCALE GENOMIC DNA]</scope>
    <source>
        <strain evidence="2 3">MCA 2952</strain>
    </source>
</reference>
<evidence type="ECO:0000313" key="2">
    <source>
        <dbReference type="EMBL" id="KTB29294.1"/>
    </source>
</evidence>
<dbReference type="EMBL" id="LATX01002436">
    <property type="protein sequence ID" value="KTB29294.1"/>
    <property type="molecule type" value="Genomic_DNA"/>
</dbReference>
<name>A0A0W0EYW9_MONRR</name>
<feature type="region of interest" description="Disordered" evidence="1">
    <location>
        <begin position="1"/>
        <end position="42"/>
    </location>
</feature>
<gene>
    <name evidence="2" type="ORF">WG66_18120</name>
</gene>
<evidence type="ECO:0000256" key="1">
    <source>
        <dbReference type="SAM" id="MobiDB-lite"/>
    </source>
</evidence>
<accession>A0A0W0EYW9</accession>
<feature type="compositionally biased region" description="Polar residues" evidence="1">
    <location>
        <begin position="1"/>
        <end position="15"/>
    </location>
</feature>
<protein>
    <submittedName>
        <fullName evidence="2">Uncharacterized protein</fullName>
    </submittedName>
</protein>
<evidence type="ECO:0000313" key="3">
    <source>
        <dbReference type="Proteomes" id="UP000054988"/>
    </source>
</evidence>
<organism evidence="2 3">
    <name type="scientific">Moniliophthora roreri</name>
    <name type="common">Frosty pod rot fungus</name>
    <name type="synonym">Monilia roreri</name>
    <dbReference type="NCBI Taxonomy" id="221103"/>
    <lineage>
        <taxon>Eukaryota</taxon>
        <taxon>Fungi</taxon>
        <taxon>Dikarya</taxon>
        <taxon>Basidiomycota</taxon>
        <taxon>Agaricomycotina</taxon>
        <taxon>Agaricomycetes</taxon>
        <taxon>Agaricomycetidae</taxon>
        <taxon>Agaricales</taxon>
        <taxon>Marasmiineae</taxon>
        <taxon>Marasmiaceae</taxon>
        <taxon>Moniliophthora</taxon>
    </lineage>
</organism>
<sequence length="42" mass="4562">MSKSLVDIQTTNATGLLSREDPDFNSSIPYPESHPDAAQNDV</sequence>
<comment type="caution">
    <text evidence="2">The sequence shown here is derived from an EMBL/GenBank/DDBJ whole genome shotgun (WGS) entry which is preliminary data.</text>
</comment>
<dbReference type="AlphaFoldDB" id="A0A0W0EYW9"/>
<dbReference type="Proteomes" id="UP000054988">
    <property type="component" value="Unassembled WGS sequence"/>
</dbReference>